<evidence type="ECO:0000256" key="5">
    <source>
        <dbReference type="ARBA" id="ARBA00022884"/>
    </source>
</evidence>
<evidence type="ECO:0000256" key="6">
    <source>
        <dbReference type="ARBA" id="ARBA00023158"/>
    </source>
</evidence>
<comment type="caution">
    <text evidence="9">The sequence shown here is derived from an EMBL/GenBank/DDBJ whole genome shotgun (WGS) entry which is preliminary data.</text>
</comment>
<proteinExistence type="inferred from homology"/>
<dbReference type="GO" id="GO:0048471">
    <property type="term" value="C:perinuclear region of cytoplasm"/>
    <property type="evidence" value="ECO:0007669"/>
    <property type="project" value="UniProtKB-SubCell"/>
</dbReference>
<dbReference type="Gene3D" id="3.30.160.20">
    <property type="match status" value="3"/>
</dbReference>
<dbReference type="GO" id="GO:0016442">
    <property type="term" value="C:RISC complex"/>
    <property type="evidence" value="ECO:0007669"/>
    <property type="project" value="TreeGrafter"/>
</dbReference>
<evidence type="ECO:0000313" key="10">
    <source>
        <dbReference type="Proteomes" id="UP000324632"/>
    </source>
</evidence>
<dbReference type="Pfam" id="PF16482">
    <property type="entry name" value="Staufen_C"/>
    <property type="match status" value="1"/>
</dbReference>
<evidence type="ECO:0000259" key="8">
    <source>
        <dbReference type="PROSITE" id="PS50137"/>
    </source>
</evidence>
<dbReference type="GO" id="GO:0070920">
    <property type="term" value="P:regulation of regulatory ncRNA processing"/>
    <property type="evidence" value="ECO:0007669"/>
    <property type="project" value="TreeGrafter"/>
</dbReference>
<dbReference type="AlphaFoldDB" id="A0A5A9P638"/>
<feature type="domain" description="DRBM" evidence="8">
    <location>
        <begin position="236"/>
        <end position="304"/>
    </location>
</feature>
<evidence type="ECO:0000256" key="7">
    <source>
        <dbReference type="PROSITE-ProRule" id="PRU00266"/>
    </source>
</evidence>
<dbReference type="SMART" id="SM00358">
    <property type="entry name" value="DSRM"/>
    <property type="match status" value="3"/>
</dbReference>
<organism evidence="9 10">
    <name type="scientific">Triplophysa tibetana</name>
    <dbReference type="NCBI Taxonomy" id="1572043"/>
    <lineage>
        <taxon>Eukaryota</taxon>
        <taxon>Metazoa</taxon>
        <taxon>Chordata</taxon>
        <taxon>Craniata</taxon>
        <taxon>Vertebrata</taxon>
        <taxon>Euteleostomi</taxon>
        <taxon>Actinopterygii</taxon>
        <taxon>Neopterygii</taxon>
        <taxon>Teleostei</taxon>
        <taxon>Ostariophysi</taxon>
        <taxon>Cypriniformes</taxon>
        <taxon>Nemacheilidae</taxon>
        <taxon>Triplophysa</taxon>
    </lineage>
</organism>
<dbReference type="CDD" id="cd19892">
    <property type="entry name" value="DSRM_PRKRA_rpt3"/>
    <property type="match status" value="1"/>
</dbReference>
<protein>
    <submittedName>
        <fullName evidence="9">Interferon-inducible double-stranded RNA-dependent protein kinase activator A-like protein</fullName>
    </submittedName>
</protein>
<dbReference type="GO" id="GO:0035197">
    <property type="term" value="F:siRNA binding"/>
    <property type="evidence" value="ECO:0007669"/>
    <property type="project" value="TreeGrafter"/>
</dbReference>
<keyword evidence="4" id="KW-0677">Repeat</keyword>
<evidence type="ECO:0000256" key="1">
    <source>
        <dbReference type="ARBA" id="ARBA00004556"/>
    </source>
</evidence>
<dbReference type="PANTHER" id="PTHR46205:SF2">
    <property type="entry name" value="INTERFERON-INDUCIBLE DOUBLE-STRANDED RNA-DEPENDENT PROTEIN KINASE ACTIVATOR A"/>
    <property type="match status" value="1"/>
</dbReference>
<accession>A0A5A9P638</accession>
<dbReference type="PROSITE" id="PS50137">
    <property type="entry name" value="DS_RBD"/>
    <property type="match status" value="3"/>
</dbReference>
<dbReference type="GO" id="GO:0005634">
    <property type="term" value="C:nucleus"/>
    <property type="evidence" value="ECO:0007669"/>
    <property type="project" value="TreeGrafter"/>
</dbReference>
<keyword evidence="5 7" id="KW-0694">RNA-binding</keyword>
<feature type="domain" description="DRBM" evidence="8">
    <location>
        <begin position="126"/>
        <end position="194"/>
    </location>
</feature>
<dbReference type="InterPro" id="IPR051247">
    <property type="entry name" value="RLC_Component"/>
</dbReference>
<comment type="subcellular location">
    <subcellularLocation>
        <location evidence="1">Cytoplasm</location>
        <location evidence="1">Perinuclear region</location>
    </subcellularLocation>
</comment>
<gene>
    <name evidence="9" type="ORF">E1301_Tti015837</name>
</gene>
<sequence length="309" mass="34336">MRIRRNNDGSFPYSRHRQPGVYSGLQRWAAQTCRDKTPVQILHEHGIRTGSAPEYALMGSDGDAHQPCFSYSVTIGGISWKGQGSTKKAAKHEAAQAALQVLKLDFQPNDDRDKNGISPEKWDASNPVGILQELAMLRGWCLPEYVTCMETGPDHMKEFTVVCRLEGLEETGTASSKKTARRVAAERMLEKLQSLSGSLEITWSPPPRVNIEDVRHSTGEKISLLKRSPLSIPNTDYIQMLLDLSLEQGFQVTYMDIDELTVNGQYQCLVEMSTRPVTVCHGSGMTSGNAQNSAAHNALQYIKMILCKH</sequence>
<keyword evidence="6" id="KW-0943">RNA-mediated gene silencing</keyword>
<name>A0A5A9P638_9TELE</name>
<keyword evidence="10" id="KW-1185">Reference proteome</keyword>
<dbReference type="GO" id="GO:0070578">
    <property type="term" value="C:RISC-loading complex"/>
    <property type="evidence" value="ECO:0007669"/>
    <property type="project" value="TreeGrafter"/>
</dbReference>
<dbReference type="InterPro" id="IPR014720">
    <property type="entry name" value="dsRBD_dom"/>
</dbReference>
<dbReference type="Proteomes" id="UP000324632">
    <property type="component" value="Chromosome 10"/>
</dbReference>
<dbReference type="InterPro" id="IPR044467">
    <property type="entry name" value="PRKRA_DSRM_3"/>
</dbReference>
<dbReference type="CDD" id="cd19863">
    <property type="entry name" value="DSRM_PRKRA-like_rpt2"/>
    <property type="match status" value="1"/>
</dbReference>
<dbReference type="GO" id="GO:0003725">
    <property type="term" value="F:double-stranded RNA binding"/>
    <property type="evidence" value="ECO:0007669"/>
    <property type="project" value="TreeGrafter"/>
</dbReference>
<dbReference type="EMBL" id="SOYY01000010">
    <property type="protein sequence ID" value="KAA0716127.1"/>
    <property type="molecule type" value="Genomic_DNA"/>
</dbReference>
<evidence type="ECO:0000313" key="9">
    <source>
        <dbReference type="EMBL" id="KAA0716127.1"/>
    </source>
</evidence>
<keyword evidence="3" id="KW-0963">Cytoplasm</keyword>
<dbReference type="GO" id="GO:0030422">
    <property type="term" value="P:siRNA processing"/>
    <property type="evidence" value="ECO:0007669"/>
    <property type="project" value="TreeGrafter"/>
</dbReference>
<dbReference type="PANTHER" id="PTHR46205">
    <property type="entry name" value="LOQUACIOUS, ISOFORM B"/>
    <property type="match status" value="1"/>
</dbReference>
<dbReference type="Pfam" id="PF00035">
    <property type="entry name" value="dsrm"/>
    <property type="match status" value="2"/>
</dbReference>
<evidence type="ECO:0000256" key="4">
    <source>
        <dbReference type="ARBA" id="ARBA00022737"/>
    </source>
</evidence>
<evidence type="ECO:0000256" key="3">
    <source>
        <dbReference type="ARBA" id="ARBA00022490"/>
    </source>
</evidence>
<dbReference type="GO" id="GO:0016301">
    <property type="term" value="F:kinase activity"/>
    <property type="evidence" value="ECO:0007669"/>
    <property type="project" value="UniProtKB-KW"/>
</dbReference>
<evidence type="ECO:0000256" key="2">
    <source>
        <dbReference type="ARBA" id="ARBA00005856"/>
    </source>
</evidence>
<keyword evidence="9" id="KW-0418">Kinase</keyword>
<comment type="similarity">
    <text evidence="2">Belongs to the PRKRA family.</text>
</comment>
<dbReference type="FunFam" id="3.30.160.20:FF:000019">
    <property type="entry name" value="RISC-loading complex subunit TARBP2"/>
    <property type="match status" value="1"/>
</dbReference>
<reference evidence="9 10" key="1">
    <citation type="journal article" date="2019" name="Mol. Ecol. Resour.">
        <title>Chromosome-level genome assembly of Triplophysa tibetana, a fish adapted to the harsh high-altitude environment of the Tibetan Plateau.</title>
        <authorList>
            <person name="Yang X."/>
            <person name="Liu H."/>
            <person name="Ma Z."/>
            <person name="Zou Y."/>
            <person name="Zou M."/>
            <person name="Mao Y."/>
            <person name="Li X."/>
            <person name="Wang H."/>
            <person name="Chen T."/>
            <person name="Wang W."/>
            <person name="Yang R."/>
        </authorList>
    </citation>
    <scope>NUCLEOTIDE SEQUENCE [LARGE SCALE GENOMIC DNA]</scope>
    <source>
        <strain evidence="9">TTIB1903HZAU</strain>
        <tissue evidence="9">Muscle</tissue>
    </source>
</reference>
<dbReference type="SUPFAM" id="SSF54768">
    <property type="entry name" value="dsRNA-binding domain-like"/>
    <property type="match status" value="3"/>
</dbReference>
<feature type="domain" description="DRBM" evidence="8">
    <location>
        <begin position="37"/>
        <end position="104"/>
    </location>
</feature>
<dbReference type="InterPro" id="IPR032478">
    <property type="entry name" value="Staufen_C"/>
</dbReference>
<keyword evidence="9" id="KW-0808">Transferase</keyword>